<reference evidence="2 3" key="1">
    <citation type="journal article" date="2018" name="PLoS Genet.">
        <title>Population sequencing reveals clonal diversity and ancestral inbreeding in the grapevine cultivar Chardonnay.</title>
        <authorList>
            <person name="Roach M.J."/>
            <person name="Johnson D.L."/>
            <person name="Bohlmann J."/>
            <person name="van Vuuren H.J."/>
            <person name="Jones S.J."/>
            <person name="Pretorius I.S."/>
            <person name="Schmidt S.A."/>
            <person name="Borneman A.R."/>
        </authorList>
    </citation>
    <scope>NUCLEOTIDE SEQUENCE [LARGE SCALE GENOMIC DNA]</scope>
    <source>
        <strain evidence="3">cv. Chardonnay</strain>
        <tissue evidence="2">Leaf</tissue>
    </source>
</reference>
<protein>
    <submittedName>
        <fullName evidence="2">Uncharacterized protein</fullName>
    </submittedName>
</protein>
<evidence type="ECO:0000256" key="1">
    <source>
        <dbReference type="SAM" id="MobiDB-lite"/>
    </source>
</evidence>
<evidence type="ECO:0000313" key="3">
    <source>
        <dbReference type="Proteomes" id="UP000288805"/>
    </source>
</evidence>
<dbReference type="EMBL" id="QGNW01002192">
    <property type="protein sequence ID" value="RVW23542.1"/>
    <property type="molecule type" value="Genomic_DNA"/>
</dbReference>
<proteinExistence type="predicted"/>
<feature type="region of interest" description="Disordered" evidence="1">
    <location>
        <begin position="53"/>
        <end position="162"/>
    </location>
</feature>
<feature type="region of interest" description="Disordered" evidence="1">
    <location>
        <begin position="1"/>
        <end position="21"/>
    </location>
</feature>
<sequence>MATPSRSHSSGRGEDDNFEWRQTIERRQLTSERQLKALLQETERLREENVVLRIQASTSGPPRRQHSRGQIANSRPQQELESIHPGTTGAILGACNVRPHEPRTPMPRAPREESSDSTHFLAKKQHDKKSQLSNSMRARLGPQEPRRSRPPMATTWAPRPDPMATPMVQNVHPHRDPVVTPVMRNVHSHPAVQQAGGNLPNEPPIGSISRRLDDMLSTPFCSHIIHYEPPRGFLVPKFSTYDGTNDPFDHIMHYRQLMTLDIGNDALLCKVFPPAYKDKPSHGFIAYLPTLLAISGTCPKLSWDNTCAPLDTSKISTPCRT</sequence>
<feature type="compositionally biased region" description="Polar residues" evidence="1">
    <location>
        <begin position="68"/>
        <end position="80"/>
    </location>
</feature>
<comment type="caution">
    <text evidence="2">The sequence shown here is derived from an EMBL/GenBank/DDBJ whole genome shotgun (WGS) entry which is preliminary data.</text>
</comment>
<organism evidence="2 3">
    <name type="scientific">Vitis vinifera</name>
    <name type="common">Grape</name>
    <dbReference type="NCBI Taxonomy" id="29760"/>
    <lineage>
        <taxon>Eukaryota</taxon>
        <taxon>Viridiplantae</taxon>
        <taxon>Streptophyta</taxon>
        <taxon>Embryophyta</taxon>
        <taxon>Tracheophyta</taxon>
        <taxon>Spermatophyta</taxon>
        <taxon>Magnoliopsida</taxon>
        <taxon>eudicotyledons</taxon>
        <taxon>Gunneridae</taxon>
        <taxon>Pentapetalae</taxon>
        <taxon>rosids</taxon>
        <taxon>Vitales</taxon>
        <taxon>Vitaceae</taxon>
        <taxon>Viteae</taxon>
        <taxon>Vitis</taxon>
    </lineage>
</organism>
<name>A0A438CK15_VITVI</name>
<dbReference type="AlphaFoldDB" id="A0A438CK15"/>
<dbReference type="Proteomes" id="UP000288805">
    <property type="component" value="Unassembled WGS sequence"/>
</dbReference>
<evidence type="ECO:0000313" key="2">
    <source>
        <dbReference type="EMBL" id="RVW23542.1"/>
    </source>
</evidence>
<feature type="compositionally biased region" description="Basic and acidic residues" evidence="1">
    <location>
        <begin position="11"/>
        <end position="21"/>
    </location>
</feature>
<feature type="compositionally biased region" description="Basic and acidic residues" evidence="1">
    <location>
        <begin position="98"/>
        <end position="116"/>
    </location>
</feature>
<gene>
    <name evidence="2" type="ORF">CK203_091503</name>
</gene>
<feature type="compositionally biased region" description="Polar residues" evidence="1">
    <location>
        <begin position="1"/>
        <end position="10"/>
    </location>
</feature>
<accession>A0A438CK15</accession>